<dbReference type="PANTHER" id="PTHR48047">
    <property type="entry name" value="GLYCOSYLTRANSFERASE"/>
    <property type="match status" value="1"/>
</dbReference>
<evidence type="ECO:0000256" key="3">
    <source>
        <dbReference type="ARBA" id="ARBA00022679"/>
    </source>
</evidence>
<dbReference type="InterPro" id="IPR035595">
    <property type="entry name" value="UDP_glycos_trans_CS"/>
</dbReference>
<evidence type="ECO:0000256" key="2">
    <source>
        <dbReference type="ARBA" id="ARBA00022676"/>
    </source>
</evidence>
<dbReference type="Gene3D" id="3.40.50.2000">
    <property type="entry name" value="Glycogen Phosphorylase B"/>
    <property type="match status" value="2"/>
</dbReference>
<evidence type="ECO:0000256" key="5">
    <source>
        <dbReference type="RuleBase" id="RU362057"/>
    </source>
</evidence>
<comment type="similarity">
    <text evidence="1 4">Belongs to the UDP-glycosyltransferase family.</text>
</comment>
<dbReference type="GO" id="GO:0035251">
    <property type="term" value="F:UDP-glucosyltransferase activity"/>
    <property type="evidence" value="ECO:0007669"/>
    <property type="project" value="TreeGrafter"/>
</dbReference>
<name>A0A6P5SZ29_PRUAV</name>
<evidence type="ECO:0000313" key="7">
    <source>
        <dbReference type="RefSeq" id="XP_021818893.1"/>
    </source>
</evidence>
<dbReference type="Proteomes" id="UP000515124">
    <property type="component" value="Unplaced"/>
</dbReference>
<dbReference type="AlphaFoldDB" id="A0A6P5SZ29"/>
<dbReference type="EC" id="2.4.1.-" evidence="5"/>
<dbReference type="GeneID" id="110760832"/>
<accession>A0A6P5SZ29</accession>
<evidence type="ECO:0000313" key="6">
    <source>
        <dbReference type="Proteomes" id="UP000515124"/>
    </source>
</evidence>
<proteinExistence type="inferred from homology"/>
<dbReference type="PROSITE" id="PS00375">
    <property type="entry name" value="UDPGT"/>
    <property type="match status" value="1"/>
</dbReference>
<dbReference type="RefSeq" id="XP_021818893.1">
    <property type="nucleotide sequence ID" value="XM_021963201.1"/>
</dbReference>
<protein>
    <recommendedName>
        <fullName evidence="5">Glycosyltransferase</fullName>
        <ecNumber evidence="5">2.4.1.-</ecNumber>
    </recommendedName>
</protein>
<gene>
    <name evidence="7" type="primary">LOC110760832</name>
</gene>
<dbReference type="PANTHER" id="PTHR48047:SF51">
    <property type="entry name" value="GLYCOSYLTRANSFERASE"/>
    <property type="match status" value="1"/>
</dbReference>
<keyword evidence="3 4" id="KW-0808">Transferase</keyword>
<dbReference type="Pfam" id="PF00201">
    <property type="entry name" value="UDPGT"/>
    <property type="match status" value="1"/>
</dbReference>
<dbReference type="CDD" id="cd03784">
    <property type="entry name" value="GT1_Gtf-like"/>
    <property type="match status" value="1"/>
</dbReference>
<sequence>MGSTINSQHVEDEGHVVLFPFMSKGHSIPLLHLSRLFLARRLRVTIFTTPANRPFVNQSLADTSASVISLPFPQSISPKIPAGIESTDKLPSIDLFFTFALTTGHMQPDFERALQTLPRVSFMVSDAFLWWTLDSADKLGFPRFVFYGCGNYAMSVSKVVAENRLLQGPESDDELITVTRFPWIKITRKDFDEAFTKDDHDQPSQASEFNMKAVVATIRSFGMISNSFYELEPVFTDYWNSECEPKVWCVGPLCQVAQDEPHDDHHDKPIWIEWLDEKLEEGSWVLYVAFGTQAELSAEQLQEIAKGLENSNINFLWVIRSKGSEETAGWDINGFEERVNGRGMVVKEWVDQRRILMHESVKGFVSHCGWNSVLESICAGVPILAWPMMAEQPLNARMVVEEIKVGLRVETCDGSVKGFVKSEGLEKMVKELMEGEKGEEVRKKVKEFAELANKAVKEGGSSWLTLQSLIDETTLSSKKLDDESGSHNE</sequence>
<organism evidence="6 7">
    <name type="scientific">Prunus avium</name>
    <name type="common">Cherry</name>
    <name type="synonym">Cerasus avium</name>
    <dbReference type="NCBI Taxonomy" id="42229"/>
    <lineage>
        <taxon>Eukaryota</taxon>
        <taxon>Viridiplantae</taxon>
        <taxon>Streptophyta</taxon>
        <taxon>Embryophyta</taxon>
        <taxon>Tracheophyta</taxon>
        <taxon>Spermatophyta</taxon>
        <taxon>Magnoliopsida</taxon>
        <taxon>eudicotyledons</taxon>
        <taxon>Gunneridae</taxon>
        <taxon>Pentapetalae</taxon>
        <taxon>rosids</taxon>
        <taxon>fabids</taxon>
        <taxon>Rosales</taxon>
        <taxon>Rosaceae</taxon>
        <taxon>Amygdaloideae</taxon>
        <taxon>Amygdaleae</taxon>
        <taxon>Prunus</taxon>
    </lineage>
</organism>
<dbReference type="InterPro" id="IPR002213">
    <property type="entry name" value="UDP_glucos_trans"/>
</dbReference>
<keyword evidence="6" id="KW-1185">Reference proteome</keyword>
<reference evidence="7" key="1">
    <citation type="submission" date="2025-08" db="UniProtKB">
        <authorList>
            <consortium name="RefSeq"/>
        </authorList>
    </citation>
    <scope>IDENTIFICATION</scope>
</reference>
<dbReference type="KEGG" id="pavi:110760832"/>
<dbReference type="FunFam" id="3.40.50.2000:FF:000107">
    <property type="entry name" value="Glycosyltransferase"/>
    <property type="match status" value="1"/>
</dbReference>
<evidence type="ECO:0000256" key="4">
    <source>
        <dbReference type="RuleBase" id="RU003718"/>
    </source>
</evidence>
<keyword evidence="2 4" id="KW-0328">Glycosyltransferase</keyword>
<dbReference type="SUPFAM" id="SSF53756">
    <property type="entry name" value="UDP-Glycosyltransferase/glycogen phosphorylase"/>
    <property type="match status" value="1"/>
</dbReference>
<evidence type="ECO:0000256" key="1">
    <source>
        <dbReference type="ARBA" id="ARBA00009995"/>
    </source>
</evidence>